<feature type="compositionally biased region" description="Polar residues" evidence="7">
    <location>
        <begin position="69"/>
        <end position="86"/>
    </location>
</feature>
<evidence type="ECO:0000256" key="3">
    <source>
        <dbReference type="ARBA" id="ARBA00023015"/>
    </source>
</evidence>
<evidence type="ECO:0000259" key="8">
    <source>
        <dbReference type="PROSITE" id="PS50048"/>
    </source>
</evidence>
<dbReference type="PROSITE" id="PS50048">
    <property type="entry name" value="ZN2_CY6_FUNGAL_2"/>
    <property type="match status" value="1"/>
</dbReference>
<evidence type="ECO:0000313" key="9">
    <source>
        <dbReference type="EMBL" id="OCK77499.1"/>
    </source>
</evidence>
<dbReference type="Gene3D" id="4.10.240.10">
    <property type="entry name" value="Zn(2)-C6 fungal-type DNA-binding domain"/>
    <property type="match status" value="1"/>
</dbReference>
<dbReference type="Proteomes" id="UP000250266">
    <property type="component" value="Unassembled WGS sequence"/>
</dbReference>
<dbReference type="SMART" id="SM00906">
    <property type="entry name" value="Fungal_trans"/>
    <property type="match status" value="1"/>
</dbReference>
<feature type="region of interest" description="Disordered" evidence="7">
    <location>
        <begin position="67"/>
        <end position="86"/>
    </location>
</feature>
<gene>
    <name evidence="9" type="ORF">K432DRAFT_384637</name>
</gene>
<name>A0A8E2E5E1_9PEZI</name>
<dbReference type="GO" id="GO:0000981">
    <property type="term" value="F:DNA-binding transcription factor activity, RNA polymerase II-specific"/>
    <property type="evidence" value="ECO:0007669"/>
    <property type="project" value="InterPro"/>
</dbReference>
<dbReference type="PROSITE" id="PS00463">
    <property type="entry name" value="ZN2_CY6_FUNGAL_1"/>
    <property type="match status" value="1"/>
</dbReference>
<evidence type="ECO:0000256" key="4">
    <source>
        <dbReference type="ARBA" id="ARBA00023125"/>
    </source>
</evidence>
<sequence length="781" mass="86922">MACDVCRAKKVKCAFTGPRNASNTTCDYCKAHSLSCTSAPGKRQRTTTIETPHKRMRFGWTRITENHGDAQNSAGQSHPQGSTGENSTTFLEFRRLSGSTCARSETSVSQDFSDSQVMPPEVAGFNPSVVSPFMSSTTSVSSQDANTSLIDTILWSPVMERHHEDNSILVRHDNEGFEFTGPSSGISLLSNNGLRWILKKTEDEESVATLREFAEEITSHFAMPTKNDESVRIASVLRGLLNPLPSPAVAAQYIKAYFDADQCCFPLLDRKVFERQVQSHSGSASLVDIPWYALYNAVLAIGCRSARSSQSPNDNPTRLAQAEAEAEKYFYNAVRVQSELMCRRTNLETVQAFAAMTLYAQHSTTPQCEYKFCSIAVRLAQGMGIHKDASLEWDVTQVEAQERSRIFWVLYWMDKTISLRMGRPSAIDDAEVSCPFPTTLNMADDSFDFFLFAARYARICSQIISLMYSAKALISPLSQLFETAEKLEQKLRKWHDDIPDCAKLERSSEQPGSQCSVTRIQSVALEFFYHYAICAIHRRFPAQTFWQQTPCSSDQSTSDRIVEKAKKCLEASRSICLLTSHLEVQSYSPSWLLIYYPLSGVITLFTNVVADPLAPTANTDIALMEVVTGLFGKLEFCTSGSMAFTKTAELSRLARKAIKKAKREEVLEHKAGTVPSKEQSHRRASVETTQSGNPPSLVDTSSSGTILDLHRTLEEAAPPSRDTNWMDCPDWQDLNMGTIRAESVNGASFDMNLESSMQLEHGFQANGTSSWPGTWNMDLLV</sequence>
<dbReference type="InterPro" id="IPR007219">
    <property type="entry name" value="XnlR_reg_dom"/>
</dbReference>
<proteinExistence type="predicted"/>
<feature type="region of interest" description="Disordered" evidence="7">
    <location>
        <begin position="666"/>
        <end position="703"/>
    </location>
</feature>
<dbReference type="PANTHER" id="PTHR46910:SF37">
    <property type="entry name" value="ZN(II)2CYS6 TRANSCRIPTION FACTOR (EUROFUNG)"/>
    <property type="match status" value="1"/>
</dbReference>
<dbReference type="GO" id="GO:0003677">
    <property type="term" value="F:DNA binding"/>
    <property type="evidence" value="ECO:0007669"/>
    <property type="project" value="UniProtKB-KW"/>
</dbReference>
<feature type="compositionally biased region" description="Polar residues" evidence="7">
    <location>
        <begin position="686"/>
        <end position="703"/>
    </location>
</feature>
<dbReference type="Pfam" id="PF04082">
    <property type="entry name" value="Fungal_trans"/>
    <property type="match status" value="1"/>
</dbReference>
<evidence type="ECO:0000256" key="5">
    <source>
        <dbReference type="ARBA" id="ARBA00023163"/>
    </source>
</evidence>
<dbReference type="EMBL" id="KV745122">
    <property type="protein sequence ID" value="OCK77499.1"/>
    <property type="molecule type" value="Genomic_DNA"/>
</dbReference>
<keyword evidence="10" id="KW-1185">Reference proteome</keyword>
<dbReference type="InterPro" id="IPR001138">
    <property type="entry name" value="Zn2Cys6_DnaBD"/>
</dbReference>
<dbReference type="CDD" id="cd00067">
    <property type="entry name" value="GAL4"/>
    <property type="match status" value="1"/>
</dbReference>
<keyword evidence="3" id="KW-0805">Transcription regulation</keyword>
<keyword evidence="6" id="KW-0539">Nucleus</keyword>
<dbReference type="GO" id="GO:0008270">
    <property type="term" value="F:zinc ion binding"/>
    <property type="evidence" value="ECO:0007669"/>
    <property type="project" value="InterPro"/>
</dbReference>
<dbReference type="Pfam" id="PF00172">
    <property type="entry name" value="Zn_clus"/>
    <property type="match status" value="1"/>
</dbReference>
<evidence type="ECO:0000313" key="10">
    <source>
        <dbReference type="Proteomes" id="UP000250266"/>
    </source>
</evidence>
<protein>
    <recommendedName>
        <fullName evidence="8">Zn(2)-C6 fungal-type domain-containing protein</fullName>
    </recommendedName>
</protein>
<evidence type="ECO:0000256" key="6">
    <source>
        <dbReference type="ARBA" id="ARBA00023242"/>
    </source>
</evidence>
<evidence type="ECO:0000256" key="1">
    <source>
        <dbReference type="ARBA" id="ARBA00004123"/>
    </source>
</evidence>
<keyword evidence="4" id="KW-0238">DNA-binding</keyword>
<comment type="subcellular location">
    <subcellularLocation>
        <location evidence="1">Nucleus</location>
    </subcellularLocation>
</comment>
<dbReference type="PANTHER" id="PTHR46910">
    <property type="entry name" value="TRANSCRIPTION FACTOR PDR1"/>
    <property type="match status" value="1"/>
</dbReference>
<dbReference type="AlphaFoldDB" id="A0A8E2E5E1"/>
<dbReference type="InterPro" id="IPR050987">
    <property type="entry name" value="AtrR-like"/>
</dbReference>
<dbReference type="GO" id="GO:0005634">
    <property type="term" value="C:nucleus"/>
    <property type="evidence" value="ECO:0007669"/>
    <property type="project" value="UniProtKB-SubCell"/>
</dbReference>
<organism evidence="9 10">
    <name type="scientific">Lepidopterella palustris CBS 459.81</name>
    <dbReference type="NCBI Taxonomy" id="1314670"/>
    <lineage>
        <taxon>Eukaryota</taxon>
        <taxon>Fungi</taxon>
        <taxon>Dikarya</taxon>
        <taxon>Ascomycota</taxon>
        <taxon>Pezizomycotina</taxon>
        <taxon>Dothideomycetes</taxon>
        <taxon>Pleosporomycetidae</taxon>
        <taxon>Mytilinidiales</taxon>
        <taxon>Argynnaceae</taxon>
        <taxon>Lepidopterella</taxon>
    </lineage>
</organism>
<keyword evidence="5" id="KW-0804">Transcription</keyword>
<dbReference type="InterPro" id="IPR036864">
    <property type="entry name" value="Zn2-C6_fun-type_DNA-bd_sf"/>
</dbReference>
<evidence type="ECO:0000256" key="7">
    <source>
        <dbReference type="SAM" id="MobiDB-lite"/>
    </source>
</evidence>
<accession>A0A8E2E5E1</accession>
<feature type="domain" description="Zn(2)-C6 fungal-type" evidence="8">
    <location>
        <begin position="2"/>
        <end position="38"/>
    </location>
</feature>
<dbReference type="OrthoDB" id="39175at2759"/>
<evidence type="ECO:0000256" key="2">
    <source>
        <dbReference type="ARBA" id="ARBA00022723"/>
    </source>
</evidence>
<dbReference type="GO" id="GO:0006351">
    <property type="term" value="P:DNA-templated transcription"/>
    <property type="evidence" value="ECO:0007669"/>
    <property type="project" value="InterPro"/>
</dbReference>
<dbReference type="SUPFAM" id="SSF57701">
    <property type="entry name" value="Zn2/Cys6 DNA-binding domain"/>
    <property type="match status" value="1"/>
</dbReference>
<reference evidence="9 10" key="1">
    <citation type="journal article" date="2016" name="Nat. Commun.">
        <title>Ectomycorrhizal ecology is imprinted in the genome of the dominant symbiotic fungus Cenococcum geophilum.</title>
        <authorList>
            <consortium name="DOE Joint Genome Institute"/>
            <person name="Peter M."/>
            <person name="Kohler A."/>
            <person name="Ohm R.A."/>
            <person name="Kuo A."/>
            <person name="Krutzmann J."/>
            <person name="Morin E."/>
            <person name="Arend M."/>
            <person name="Barry K.W."/>
            <person name="Binder M."/>
            <person name="Choi C."/>
            <person name="Clum A."/>
            <person name="Copeland A."/>
            <person name="Grisel N."/>
            <person name="Haridas S."/>
            <person name="Kipfer T."/>
            <person name="LaButti K."/>
            <person name="Lindquist E."/>
            <person name="Lipzen A."/>
            <person name="Maire R."/>
            <person name="Meier B."/>
            <person name="Mihaltcheva S."/>
            <person name="Molinier V."/>
            <person name="Murat C."/>
            <person name="Poggeler S."/>
            <person name="Quandt C.A."/>
            <person name="Sperisen C."/>
            <person name="Tritt A."/>
            <person name="Tisserant E."/>
            <person name="Crous P.W."/>
            <person name="Henrissat B."/>
            <person name="Nehls U."/>
            <person name="Egli S."/>
            <person name="Spatafora J.W."/>
            <person name="Grigoriev I.V."/>
            <person name="Martin F.M."/>
        </authorList>
    </citation>
    <scope>NUCLEOTIDE SEQUENCE [LARGE SCALE GENOMIC DNA]</scope>
    <source>
        <strain evidence="9 10">CBS 459.81</strain>
    </source>
</reference>
<keyword evidence="2" id="KW-0479">Metal-binding</keyword>
<dbReference type="CDD" id="cd12148">
    <property type="entry name" value="fungal_TF_MHR"/>
    <property type="match status" value="1"/>
</dbReference>